<dbReference type="InterPro" id="IPR050443">
    <property type="entry name" value="RbsD/FucU_mutarotase"/>
</dbReference>
<organism evidence="4 5">
    <name type="scientific">Roseibium algicola</name>
    <dbReference type="NCBI Taxonomy" id="2857014"/>
    <lineage>
        <taxon>Bacteria</taxon>
        <taxon>Pseudomonadati</taxon>
        <taxon>Pseudomonadota</taxon>
        <taxon>Alphaproteobacteria</taxon>
        <taxon>Hyphomicrobiales</taxon>
        <taxon>Stappiaceae</taxon>
        <taxon>Roseibium</taxon>
    </lineage>
</organism>
<dbReference type="Gene3D" id="3.40.1650.10">
    <property type="entry name" value="RbsD-like domain"/>
    <property type="match status" value="1"/>
</dbReference>
<evidence type="ECO:0000313" key="4">
    <source>
        <dbReference type="EMBL" id="AQQ02610.1"/>
    </source>
</evidence>
<evidence type="ECO:0000313" key="5">
    <source>
        <dbReference type="Proteomes" id="UP000188174"/>
    </source>
</evidence>
<proteinExistence type="predicted"/>
<dbReference type="EMBL" id="CP019630">
    <property type="protein sequence ID" value="AQQ02610.1"/>
    <property type="molecule type" value="Genomic_DNA"/>
</dbReference>
<dbReference type="PANTHER" id="PTHR31690">
    <property type="entry name" value="FUCOSE MUTAROTASE"/>
    <property type="match status" value="1"/>
</dbReference>
<name>A0ABN4WLX7_9HYPH</name>
<dbReference type="Proteomes" id="UP000188174">
    <property type="component" value="Chromosome"/>
</dbReference>
<protein>
    <submittedName>
        <fullName evidence="4">Ribose ABC transporter</fullName>
    </submittedName>
</protein>
<comment type="catalytic activity">
    <reaction evidence="3">
        <text>alpha-L-fucose = beta-L-fucose</text>
        <dbReference type="Rhea" id="RHEA:25580"/>
        <dbReference type="ChEBI" id="CHEBI:42548"/>
        <dbReference type="ChEBI" id="CHEBI:42589"/>
        <dbReference type="EC" id="5.1.3.29"/>
    </reaction>
</comment>
<evidence type="ECO:0000256" key="2">
    <source>
        <dbReference type="ARBA" id="ARBA00023235"/>
    </source>
</evidence>
<dbReference type="RefSeq" id="WP_077290335.1">
    <property type="nucleotide sequence ID" value="NZ_CP019630.1"/>
</dbReference>
<reference evidence="4 5" key="1">
    <citation type="submission" date="2017-02" db="EMBL/GenBank/DDBJ databases">
        <authorList>
            <person name="Jeong S."/>
        </authorList>
    </citation>
    <scope>NUCLEOTIDE SEQUENCE [LARGE SCALE GENOMIC DNA]</scope>
    <source>
        <strain evidence="4 5">RMAR6-6</strain>
    </source>
</reference>
<dbReference type="Pfam" id="PF05025">
    <property type="entry name" value="RbsD_FucU"/>
    <property type="match status" value="1"/>
</dbReference>
<sequence length="161" mass="17327">MLRNLPPILSPSLLYALRAMGHGDEIAIVDANFPAESSGPDCVRLDGISATDTLKAILSVMPLDTFVAAPARTMQVVGDPDAVPEIVAEFQTIIDDTADKPARISTLERHAFYEAASHAFAVVQTGETRLYGNIILTKGIIKPRPADITCHPAPAFSFRRT</sequence>
<keyword evidence="5" id="KW-1185">Reference proteome</keyword>
<accession>A0ABN4WLX7</accession>
<dbReference type="PANTHER" id="PTHR31690:SF4">
    <property type="entry name" value="FUCOSE MUTAROTASE"/>
    <property type="match status" value="1"/>
</dbReference>
<dbReference type="InterPro" id="IPR023750">
    <property type="entry name" value="RbsD-like_sf"/>
</dbReference>
<evidence type="ECO:0000256" key="3">
    <source>
        <dbReference type="ARBA" id="ARBA00036324"/>
    </source>
</evidence>
<comment type="catalytic activity">
    <reaction evidence="1">
        <text>beta-D-ribopyranose = beta-D-ribofuranose</text>
        <dbReference type="Rhea" id="RHEA:25432"/>
        <dbReference type="ChEBI" id="CHEBI:27476"/>
        <dbReference type="ChEBI" id="CHEBI:47002"/>
        <dbReference type="EC" id="5.4.99.62"/>
    </reaction>
</comment>
<keyword evidence="2" id="KW-0413">Isomerase</keyword>
<dbReference type="InterPro" id="IPR007721">
    <property type="entry name" value="RbsD_FucU"/>
</dbReference>
<dbReference type="SUPFAM" id="SSF102546">
    <property type="entry name" value="RbsD-like"/>
    <property type="match status" value="1"/>
</dbReference>
<gene>
    <name evidence="4" type="ORF">B0E33_02520</name>
</gene>
<evidence type="ECO:0000256" key="1">
    <source>
        <dbReference type="ARBA" id="ARBA00000223"/>
    </source>
</evidence>